<evidence type="ECO:0000259" key="10">
    <source>
        <dbReference type="PROSITE" id="PS50847"/>
    </source>
</evidence>
<organism evidence="11 12">
    <name type="scientific">Coprococcus catus GD/7</name>
    <dbReference type="NCBI Taxonomy" id="717962"/>
    <lineage>
        <taxon>Bacteria</taxon>
        <taxon>Bacillati</taxon>
        <taxon>Bacillota</taxon>
        <taxon>Clostridia</taxon>
        <taxon>Lachnospirales</taxon>
        <taxon>Lachnospiraceae</taxon>
        <taxon>Coprococcus</taxon>
    </lineage>
</organism>
<dbReference type="HOGENOM" id="CLU_271237_0_0_9"/>
<evidence type="ECO:0000256" key="1">
    <source>
        <dbReference type="ARBA" id="ARBA00004196"/>
    </source>
</evidence>
<dbReference type="EMBL" id="FP929038">
    <property type="protein sequence ID" value="CBK81488.1"/>
    <property type="molecule type" value="Genomic_DNA"/>
</dbReference>
<comment type="subcellular location">
    <subcellularLocation>
        <location evidence="1">Cell envelope</location>
    </subcellularLocation>
</comment>
<feature type="coiled-coil region" evidence="6">
    <location>
        <begin position="108"/>
        <end position="138"/>
    </location>
</feature>
<feature type="chain" id="PRO_5003059346" evidence="9">
    <location>
        <begin position="26"/>
        <end position="1403"/>
    </location>
</feature>
<keyword evidence="8" id="KW-0812">Transmembrane</keyword>
<keyword evidence="8" id="KW-0472">Membrane</keyword>
<gene>
    <name evidence="11" type="ORF">CC1_28900</name>
</gene>
<evidence type="ECO:0000256" key="8">
    <source>
        <dbReference type="SAM" id="Phobius"/>
    </source>
</evidence>
<feature type="domain" description="Gram-positive cocci surface proteins LPxTG" evidence="10">
    <location>
        <begin position="1365"/>
        <end position="1403"/>
    </location>
</feature>
<keyword evidence="5" id="KW-0572">Peptidoglycan-anchor</keyword>
<evidence type="ECO:0000256" key="7">
    <source>
        <dbReference type="SAM" id="MobiDB-lite"/>
    </source>
</evidence>
<feature type="signal peptide" evidence="9">
    <location>
        <begin position="1"/>
        <end position="25"/>
    </location>
</feature>
<evidence type="ECO:0000313" key="12">
    <source>
        <dbReference type="Proteomes" id="UP000008798"/>
    </source>
</evidence>
<feature type="region of interest" description="Disordered" evidence="7">
    <location>
        <begin position="69"/>
        <end position="89"/>
    </location>
</feature>
<evidence type="ECO:0000256" key="4">
    <source>
        <dbReference type="ARBA" id="ARBA00022729"/>
    </source>
</evidence>
<evidence type="ECO:0000256" key="3">
    <source>
        <dbReference type="ARBA" id="ARBA00022525"/>
    </source>
</evidence>
<sequence length="1403" mass="152346">MKKRLFSILLALCMVLCLVPTTAFAESETEEPPVCSCETACTTDNMNKECPVCGAENAIPQNCGQYIPVEDRTGENGSTERADDPNGPTELSAADQVQAMIDGLPNAEEITEDNAEEVKAQLEAIDEAKEKLSDEEIDELDMTRYAEAAAALGALAAPMLLANDSPDEQFSLAPGGRYYFDLSAMNIPGTANGDLPDSTLHYVPFTYAGTVDAYKLTSAMATTEEHAEQNKYDHSLFIADYNVTFNVDWNQLNEKQMIFGTPYTSYGVNYTMRAPSAGSQSNNNNGKDDSSTRGIPKSNEWDAILDKANQDWKDNTSGYIKNWSRKYSFGQDNHADASIRAVRGHGSARYWRSYYASYSLLFVGFRPVLEILNADTLDSDGLKVVTLDLNGGKLGGSSDAIHIIVKNGSKFTAPASNGLTRPAGNTGSYFMWLGSDGKLYAPGANVPAEVTKLTAQFALSEQFSLTPGGRYYFDLSGANIPGTANGSLPDTTLHYVPFTYAGTIEAYKLTSAMATTEEYAQREKYPHSLFVADYVVTHTVSWNDLDTASLIFGKDYVAGSVDYTLRAPSVGSSYTGSGDSERGTPKSNEWDKILDKDDGYIKNWGKMLSCGQDTTIRISASFRAVRGWKRSARFWTSYNTSYQTFGFRPVLEVPNPGTLGADGLKAVTLNLGGGKLGGSSDAIHIIVKNGSKFTAPASGGLTRPAGDTGSYFMWLDGNGNSYAPGGSVPADVTKLTVQWTAPTYTVTLNAGNGTINSGNVTEYTYGVGATLPTDVTRTGYTFKGWYYNENLTGSPVTAIGDTETGNKEYWAKWEINQYTVTVKPENGEADITITQDYGTPITAPTLTREGYQFNGWDKAFPTTMPAENLTITALWRDIAVPTGEIKIAENDWKSFLNTITFGLFFKDTQTVTVTATDNSGETVTIEYLLSEKALAESELAGMTFTAYSAPFSINPDNEYVIYAKLTDTSGNVAYINTNGIVLDGTSPVITGIEAGKTYCAAQTITVDEKYIGTVKVNGTEVILDENGQFILSPASGEQTIVVTDKAGNETRVIVTVNDGHTYEWQSENGQYWQKCKFCNHETAKKDIPTINISGADKVCRTQDYKFSFTLPEGATDAAYGYEFIGLGDGPLTPTVENGLYSGIIKASTYPAEENSFKLIVSAKTADGFDFSAEKTVTIQNEHTGGTATCIEQATCEICGEKYGDLKPHSYSPDWSTDETNHWHECTECRAKTDEVEHTDGNKDHKCDVCEKILSECTDTNKDHKCDLCGKTLSEHSGGKATCKDKAKCEFCGESYGELNVNNHSDLKHFPAVAATKTAEGNIEYWYCSGCKKYYKDAAATQEIKQADTVTAKRPSGTITPGADKSPQTGDNSNLLLWIALLFISGGAVTATTVYGRKKKRSVK</sequence>
<feature type="region of interest" description="Disordered" evidence="7">
    <location>
        <begin position="274"/>
        <end position="297"/>
    </location>
</feature>
<evidence type="ECO:0000256" key="9">
    <source>
        <dbReference type="SAM" id="SignalP"/>
    </source>
</evidence>
<evidence type="ECO:0000313" key="11">
    <source>
        <dbReference type="EMBL" id="CBK81488.1"/>
    </source>
</evidence>
<keyword evidence="2" id="KW-0134">Cell wall</keyword>
<keyword evidence="3" id="KW-0964">Secreted</keyword>
<dbReference type="Gene3D" id="2.60.40.4270">
    <property type="entry name" value="Listeria-Bacteroides repeat domain"/>
    <property type="match status" value="2"/>
</dbReference>
<dbReference type="STRING" id="717962.CC1_28900"/>
<reference evidence="11 12" key="1">
    <citation type="submission" date="2010-03" db="EMBL/GenBank/DDBJ databases">
        <title>The genome sequence of Coprococcus catus GD/7.</title>
        <authorList>
            <consortium name="metaHIT consortium -- http://www.metahit.eu/"/>
            <person name="Pajon A."/>
            <person name="Turner K."/>
            <person name="Parkhill J."/>
            <person name="Duncan S."/>
            <person name="Flint H."/>
        </authorList>
    </citation>
    <scope>NUCLEOTIDE SEQUENCE [LARGE SCALE GENOMIC DNA]</scope>
    <source>
        <strain evidence="11 12">GD/7</strain>
    </source>
</reference>
<evidence type="ECO:0000256" key="2">
    <source>
        <dbReference type="ARBA" id="ARBA00022512"/>
    </source>
</evidence>
<evidence type="ECO:0000256" key="5">
    <source>
        <dbReference type="ARBA" id="ARBA00023088"/>
    </source>
</evidence>
<dbReference type="RefSeq" id="WP_015515015.1">
    <property type="nucleotide sequence ID" value="NC_021009.1"/>
</dbReference>
<feature type="compositionally biased region" description="Basic and acidic residues" evidence="7">
    <location>
        <begin position="69"/>
        <end position="84"/>
    </location>
</feature>
<feature type="transmembrane region" description="Helical" evidence="8">
    <location>
        <begin position="1374"/>
        <end position="1395"/>
    </location>
</feature>
<dbReference type="GO" id="GO:0030313">
    <property type="term" value="C:cell envelope"/>
    <property type="evidence" value="ECO:0007669"/>
    <property type="project" value="UniProtKB-SubCell"/>
</dbReference>
<name>D4JAW7_9FIRM</name>
<dbReference type="Pfam" id="PF09479">
    <property type="entry name" value="Flg_new"/>
    <property type="match status" value="2"/>
</dbReference>
<keyword evidence="8" id="KW-1133">Transmembrane helix</keyword>
<dbReference type="KEGG" id="cct:CC1_28900"/>
<proteinExistence type="predicted"/>
<dbReference type="Proteomes" id="UP000008798">
    <property type="component" value="Chromosome"/>
</dbReference>
<reference evidence="11 12" key="2">
    <citation type="submission" date="2010-03" db="EMBL/GenBank/DDBJ databases">
        <authorList>
            <person name="Pajon A."/>
        </authorList>
    </citation>
    <scope>NUCLEOTIDE SEQUENCE [LARGE SCALE GENOMIC DNA]</scope>
    <source>
        <strain evidence="11 12">GD/7</strain>
    </source>
</reference>
<protein>
    <submittedName>
        <fullName evidence="11">Listeria/Bacterioides repeat</fullName>
    </submittedName>
</protein>
<accession>D4JAW7</accession>
<dbReference type="PATRIC" id="fig|717962.3.peg.2777"/>
<keyword evidence="6" id="KW-0175">Coiled coil</keyword>
<evidence type="ECO:0000256" key="6">
    <source>
        <dbReference type="SAM" id="Coils"/>
    </source>
</evidence>
<dbReference type="InterPro" id="IPR042229">
    <property type="entry name" value="Listeria/Bacterioides_rpt_sf"/>
</dbReference>
<dbReference type="PROSITE" id="PS50847">
    <property type="entry name" value="GRAM_POS_ANCHORING"/>
    <property type="match status" value="1"/>
</dbReference>
<dbReference type="InterPro" id="IPR013378">
    <property type="entry name" value="InlB-like_B-rpt"/>
</dbReference>
<dbReference type="NCBIfam" id="TIGR02543">
    <property type="entry name" value="List_Bact_rpt"/>
    <property type="match status" value="1"/>
</dbReference>
<dbReference type="InterPro" id="IPR019931">
    <property type="entry name" value="LPXTG_anchor"/>
</dbReference>
<keyword evidence="4 9" id="KW-0732">Signal</keyword>